<evidence type="ECO:0000256" key="3">
    <source>
        <dbReference type="ARBA" id="ARBA00022833"/>
    </source>
</evidence>
<keyword evidence="8" id="KW-0999">Mitochondrion inner membrane</keyword>
<dbReference type="InterPro" id="IPR004217">
    <property type="entry name" value="Tim10-like"/>
</dbReference>
<dbReference type="Gene3D" id="1.10.287.810">
    <property type="entry name" value="Mitochondrial import inner membrane translocase subunit tim13 like domains"/>
    <property type="match status" value="1"/>
</dbReference>
<protein>
    <recommendedName>
        <fullName evidence="8">Mitochondrial import inner membrane translocase subunit</fullName>
    </recommendedName>
</protein>
<dbReference type="SUPFAM" id="SSF144122">
    <property type="entry name" value="Tim10-like"/>
    <property type="match status" value="1"/>
</dbReference>
<dbReference type="InterPro" id="IPR050673">
    <property type="entry name" value="Mito_inner_translocase_sub"/>
</dbReference>
<dbReference type="InterPro" id="IPR035427">
    <property type="entry name" value="Tim10-like_dom_sf"/>
</dbReference>
<keyword evidence="1 8" id="KW-0813">Transport</keyword>
<evidence type="ECO:0000256" key="5">
    <source>
        <dbReference type="ARBA" id="ARBA00023010"/>
    </source>
</evidence>
<keyword evidence="6 8" id="KW-0496">Mitochondrion</keyword>
<sequence>MDQMAMTEEQNARNMKDFLELYNRLTERCFNQCVVNFNSRSLSEYENSCVEQCAGRYVKYNQRLMTTFVDIQSTKQEAIIKEMERATAEGRQPNLPGANPLSATGMTQSAPESAQPAIQTNS</sequence>
<keyword evidence="3" id="KW-0862">Zinc</keyword>
<comment type="function">
    <text evidence="8">Mitochondrial intermembrane chaperone that participates in the import and insertion of some multi-pass transmembrane proteins into the mitochondrial inner membrane. Also required for the transfer of beta-barrel precursors from the TOM complex to the sorting and assembly machinery (SAM complex) of the outer membrane. Acts as a chaperone-like protein that protects the hydrophobic precursors from aggregation and guide them through the mitochondrial intermembrane space.</text>
</comment>
<evidence type="ECO:0000313" key="12">
    <source>
        <dbReference type="Proteomes" id="UP001164746"/>
    </source>
</evidence>
<dbReference type="Proteomes" id="UP001164746">
    <property type="component" value="Chromosome 3"/>
</dbReference>
<evidence type="ECO:0000256" key="6">
    <source>
        <dbReference type="ARBA" id="ARBA00023128"/>
    </source>
</evidence>
<evidence type="ECO:0000256" key="8">
    <source>
        <dbReference type="RuleBase" id="RU367043"/>
    </source>
</evidence>
<evidence type="ECO:0000259" key="10">
    <source>
        <dbReference type="Pfam" id="PF02953"/>
    </source>
</evidence>
<proteinExistence type="inferred from homology"/>
<comment type="subcellular location">
    <subcellularLocation>
        <location evidence="8">Mitochondrion inner membrane</location>
        <topology evidence="8">Peripheral membrane protein</topology>
        <orientation evidence="8">Intermembrane side</orientation>
    </subcellularLocation>
</comment>
<dbReference type="EMBL" id="CP111014">
    <property type="protein sequence ID" value="WAR00259.1"/>
    <property type="molecule type" value="Genomic_DNA"/>
</dbReference>
<comment type="similarity">
    <text evidence="8">Belongs to the small Tim family.</text>
</comment>
<keyword evidence="7 8" id="KW-1015">Disulfide bond</keyword>
<feature type="compositionally biased region" description="Polar residues" evidence="9">
    <location>
        <begin position="101"/>
        <end position="122"/>
    </location>
</feature>
<evidence type="ECO:0000256" key="9">
    <source>
        <dbReference type="SAM" id="MobiDB-lite"/>
    </source>
</evidence>
<keyword evidence="5 8" id="KW-0811">Translocation</keyword>
<keyword evidence="2" id="KW-0479">Metal-binding</keyword>
<feature type="domain" description="Tim10-like" evidence="10">
    <location>
        <begin position="10"/>
        <end position="68"/>
    </location>
</feature>
<evidence type="ECO:0000256" key="1">
    <source>
        <dbReference type="ARBA" id="ARBA00022448"/>
    </source>
</evidence>
<gene>
    <name evidence="11" type="ORF">MAR_024631</name>
</gene>
<evidence type="ECO:0000256" key="4">
    <source>
        <dbReference type="ARBA" id="ARBA00022927"/>
    </source>
</evidence>
<keyword evidence="12" id="KW-1185">Reference proteome</keyword>
<keyword evidence="4 8" id="KW-0653">Protein transport</keyword>
<evidence type="ECO:0000256" key="7">
    <source>
        <dbReference type="ARBA" id="ARBA00023157"/>
    </source>
</evidence>
<name>A0ABY7DW03_MYAAR</name>
<accession>A0ABY7DW03</accession>
<feature type="region of interest" description="Disordered" evidence="9">
    <location>
        <begin position="83"/>
        <end position="122"/>
    </location>
</feature>
<reference evidence="11" key="1">
    <citation type="submission" date="2022-11" db="EMBL/GenBank/DDBJ databases">
        <title>Centuries of genome instability and evolution in soft-shell clam transmissible cancer (bioRxiv).</title>
        <authorList>
            <person name="Hart S.F.M."/>
            <person name="Yonemitsu M.A."/>
            <person name="Giersch R.M."/>
            <person name="Beal B.F."/>
            <person name="Arriagada G."/>
            <person name="Davis B.W."/>
            <person name="Ostrander E.A."/>
            <person name="Goff S.P."/>
            <person name="Metzger M.J."/>
        </authorList>
    </citation>
    <scope>NUCLEOTIDE SEQUENCE</scope>
    <source>
        <strain evidence="11">MELC-2E11</strain>
        <tissue evidence="11">Siphon/mantle</tissue>
    </source>
</reference>
<evidence type="ECO:0000313" key="11">
    <source>
        <dbReference type="EMBL" id="WAR00259.1"/>
    </source>
</evidence>
<keyword evidence="8" id="KW-0472">Membrane</keyword>
<dbReference type="Pfam" id="PF02953">
    <property type="entry name" value="zf-Tim10_DDP"/>
    <property type="match status" value="1"/>
</dbReference>
<organism evidence="11 12">
    <name type="scientific">Mya arenaria</name>
    <name type="common">Soft-shell clam</name>
    <dbReference type="NCBI Taxonomy" id="6604"/>
    <lineage>
        <taxon>Eukaryota</taxon>
        <taxon>Metazoa</taxon>
        <taxon>Spiralia</taxon>
        <taxon>Lophotrochozoa</taxon>
        <taxon>Mollusca</taxon>
        <taxon>Bivalvia</taxon>
        <taxon>Autobranchia</taxon>
        <taxon>Heteroconchia</taxon>
        <taxon>Euheterodonta</taxon>
        <taxon>Imparidentia</taxon>
        <taxon>Neoheterodontei</taxon>
        <taxon>Myida</taxon>
        <taxon>Myoidea</taxon>
        <taxon>Myidae</taxon>
        <taxon>Mya</taxon>
    </lineage>
</organism>
<keyword evidence="8" id="KW-0143">Chaperone</keyword>
<comment type="domain">
    <text evidence="8">The twin CX3C motif contains 4 conserved Cys residues that form 2 disulfide bonds in the mitochondrial intermembrane space.</text>
</comment>
<dbReference type="PANTHER" id="PTHR13172">
    <property type="entry name" value="MITOCHONDRIAL IMPORT INNER MEMBRANE TRANSLOCASE SUBUNIT TIM9B"/>
    <property type="match status" value="1"/>
</dbReference>
<evidence type="ECO:0000256" key="2">
    <source>
        <dbReference type="ARBA" id="ARBA00022723"/>
    </source>
</evidence>
<comment type="subunit">
    <text evidence="8">Heterohexamer.</text>
</comment>